<keyword evidence="2" id="KW-1185">Reference proteome</keyword>
<gene>
    <name evidence="1" type="ORF">JHU38_07250</name>
</gene>
<dbReference type="RefSeq" id="WP_107581279.1">
    <property type="nucleotide sequence ID" value="NZ_JAERMS010000020.1"/>
</dbReference>
<organism evidence="1 2">
    <name type="scientific">Prevotella illustrans</name>
    <dbReference type="NCBI Taxonomy" id="2800387"/>
    <lineage>
        <taxon>Bacteria</taxon>
        <taxon>Pseudomonadati</taxon>
        <taxon>Bacteroidota</taxon>
        <taxon>Bacteroidia</taxon>
        <taxon>Bacteroidales</taxon>
        <taxon>Prevotellaceae</taxon>
        <taxon>Prevotella</taxon>
    </lineage>
</organism>
<protein>
    <submittedName>
        <fullName evidence="1">VCBS domain-containing protein</fullName>
    </submittedName>
</protein>
<dbReference type="NCBIfam" id="TIGR01965">
    <property type="entry name" value="VCBS_repeat"/>
    <property type="match status" value="1"/>
</dbReference>
<dbReference type="Gene3D" id="2.20.110.10">
    <property type="entry name" value="Histone H3 K4-specific methyltransferase SET7/9 N-terminal domain"/>
    <property type="match status" value="1"/>
</dbReference>
<reference evidence="1 2" key="1">
    <citation type="submission" date="2021-01" db="EMBL/GenBank/DDBJ databases">
        <title>Prevotella A2931 sp. nov.</title>
        <authorList>
            <person name="Buhl M."/>
            <person name="Oberhettinger P."/>
        </authorList>
    </citation>
    <scope>NUCLEOTIDE SEQUENCE [LARGE SCALE GENOMIC DNA]</scope>
    <source>
        <strain evidence="1 2">A2931</strain>
    </source>
</reference>
<accession>A0ABS3M5X1</accession>
<sequence length="170" mass="19201">MKKILLLAVVLSVSITGFGRQRLVVDNAKVVADTIFYADNMQSVANRADASYYRLLKTQNIGLKKQEVFQDFYMNGTLKAEGGYSFIDLGNDANTVLNGEVTTFYKNGMECWHGNYINGKRHGYFTLQMRDGGIAVVQFENGKSKFDYFTVTHKDGTMQKRPINELKSLL</sequence>
<comment type="caution">
    <text evidence="1">The sequence shown here is derived from an EMBL/GenBank/DDBJ whole genome shotgun (WGS) entry which is preliminary data.</text>
</comment>
<dbReference type="Proteomes" id="UP000664265">
    <property type="component" value="Unassembled WGS sequence"/>
</dbReference>
<dbReference type="EMBL" id="JAERMS010000020">
    <property type="protein sequence ID" value="MBO1363566.1"/>
    <property type="molecule type" value="Genomic_DNA"/>
</dbReference>
<dbReference type="SUPFAM" id="SSF82185">
    <property type="entry name" value="Histone H3 K4-specific methyltransferase SET7/9 N-terminal domain"/>
    <property type="match status" value="1"/>
</dbReference>
<dbReference type="InterPro" id="IPR010221">
    <property type="entry name" value="VCBS_dom"/>
</dbReference>
<proteinExistence type="predicted"/>
<name>A0ABS3M5X1_9BACT</name>
<evidence type="ECO:0000313" key="1">
    <source>
        <dbReference type="EMBL" id="MBO1363566.1"/>
    </source>
</evidence>
<evidence type="ECO:0000313" key="2">
    <source>
        <dbReference type="Proteomes" id="UP000664265"/>
    </source>
</evidence>